<dbReference type="OrthoDB" id="9004158at2"/>
<evidence type="ECO:0000313" key="3">
    <source>
        <dbReference type="Proteomes" id="UP000254968"/>
    </source>
</evidence>
<gene>
    <name evidence="2" type="ORF">NCTC13315_00420</name>
</gene>
<dbReference type="RefSeq" id="WP_115301686.1">
    <property type="nucleotide sequence ID" value="NZ_CAAAHO010000006.1"/>
</dbReference>
<sequence length="110" mass="12974">MSYALNPKVSLKKVEKISNELKVYPIDFTKHVPFAATFFHLQPGGKTPLDFHIEKECWMVLQGSGILIYEGSFYHLVRQNIFYFDSYKKHQLVNNSQEVLIVCSWYWQEP</sequence>
<protein>
    <submittedName>
        <fullName evidence="2">Cupin domain</fullName>
    </submittedName>
</protein>
<name>A0A378HYD3_9GAMM</name>
<dbReference type="EMBL" id="UGNV01000001">
    <property type="protein sequence ID" value="STX27899.1"/>
    <property type="molecule type" value="Genomic_DNA"/>
</dbReference>
<feature type="domain" description="Cupin type-2" evidence="1">
    <location>
        <begin position="38"/>
        <end position="102"/>
    </location>
</feature>
<accession>A0A378HYD3</accession>
<dbReference type="Gene3D" id="2.60.120.10">
    <property type="entry name" value="Jelly Rolls"/>
    <property type="match status" value="1"/>
</dbReference>
<dbReference type="Pfam" id="PF07883">
    <property type="entry name" value="Cupin_2"/>
    <property type="match status" value="1"/>
</dbReference>
<dbReference type="Proteomes" id="UP000254968">
    <property type="component" value="Unassembled WGS sequence"/>
</dbReference>
<evidence type="ECO:0000313" key="2">
    <source>
        <dbReference type="EMBL" id="STX27899.1"/>
    </source>
</evidence>
<proteinExistence type="predicted"/>
<keyword evidence="3" id="KW-1185">Reference proteome</keyword>
<dbReference type="SUPFAM" id="SSF51182">
    <property type="entry name" value="RmlC-like cupins"/>
    <property type="match status" value="1"/>
</dbReference>
<organism evidence="2 3">
    <name type="scientific">Legionella beliardensis</name>
    <dbReference type="NCBI Taxonomy" id="91822"/>
    <lineage>
        <taxon>Bacteria</taxon>
        <taxon>Pseudomonadati</taxon>
        <taxon>Pseudomonadota</taxon>
        <taxon>Gammaproteobacteria</taxon>
        <taxon>Legionellales</taxon>
        <taxon>Legionellaceae</taxon>
        <taxon>Legionella</taxon>
    </lineage>
</organism>
<dbReference type="InterPro" id="IPR013096">
    <property type="entry name" value="Cupin_2"/>
</dbReference>
<reference evidence="2 3" key="1">
    <citation type="submission" date="2018-06" db="EMBL/GenBank/DDBJ databases">
        <authorList>
            <consortium name="Pathogen Informatics"/>
            <person name="Doyle S."/>
        </authorList>
    </citation>
    <scope>NUCLEOTIDE SEQUENCE [LARGE SCALE GENOMIC DNA]</scope>
    <source>
        <strain evidence="2 3">NCTC13315</strain>
    </source>
</reference>
<dbReference type="AlphaFoldDB" id="A0A378HYD3"/>
<evidence type="ECO:0000259" key="1">
    <source>
        <dbReference type="Pfam" id="PF07883"/>
    </source>
</evidence>
<dbReference type="InterPro" id="IPR014710">
    <property type="entry name" value="RmlC-like_jellyroll"/>
</dbReference>
<dbReference type="InterPro" id="IPR011051">
    <property type="entry name" value="RmlC_Cupin_sf"/>
</dbReference>